<evidence type="ECO:0000256" key="4">
    <source>
        <dbReference type="ARBA" id="ARBA00022989"/>
    </source>
</evidence>
<sequence>MTLGRQLGFWLGTLAGFLAFLWLFSGVLLPFVAGIALAYLLDPVADRLERIGVPRWAAAAGIVLGLVVALIVLLILVVPLLGAQTSALIERVPSLIARVQVMVAPYFDGQFGRLLGGDTKNLSGGVTAALTQGASWVSGVVQSLWNGGQAIVSIVSVLVISPVVAAYMLIDWDRMIARIDGWLPRRHRATVRGLAAEMNAAVSGFVRGQVSVSAAMGLFYGLGLALVGLEFGLLIGLMAGVLGIIPYLGFGTGLIVGLAVALVQFWPDWHGIALVGAVFAAGQALEGWVLTPNWVGRSVGLHPVWLLFALFAFGSLFGFVGMLVAVPAAASVGVLARFALEQYLASGLYADGDPEGIRHDPDVPHE</sequence>
<dbReference type="Proteomes" id="UP000292781">
    <property type="component" value="Unassembled WGS sequence"/>
</dbReference>
<dbReference type="PANTHER" id="PTHR21716:SF64">
    <property type="entry name" value="AI-2 TRANSPORT PROTEIN TQSA"/>
    <property type="match status" value="1"/>
</dbReference>
<evidence type="ECO:0000256" key="5">
    <source>
        <dbReference type="ARBA" id="ARBA00023136"/>
    </source>
</evidence>
<evidence type="ECO:0000256" key="6">
    <source>
        <dbReference type="SAM" id="Phobius"/>
    </source>
</evidence>
<evidence type="ECO:0000313" key="7">
    <source>
        <dbReference type="EMBL" id="TBW36959.1"/>
    </source>
</evidence>
<feature type="transmembrane region" description="Helical" evidence="6">
    <location>
        <begin position="20"/>
        <end position="41"/>
    </location>
</feature>
<reference evidence="7 8" key="1">
    <citation type="submission" date="2019-02" db="EMBL/GenBank/DDBJ databases">
        <title>Siculibacillus lacustris gen. nov., sp. nov., a new rosette-forming bacterium isolated from a freshwater crater lake (Lake St. Ana, Romania).</title>
        <authorList>
            <person name="Felfoldi T."/>
            <person name="Marton Z."/>
            <person name="Szabo A."/>
            <person name="Mentes A."/>
            <person name="Boka K."/>
            <person name="Marialigeti K."/>
            <person name="Mathe I."/>
            <person name="Koncz M."/>
            <person name="Schumann P."/>
            <person name="Toth E."/>
        </authorList>
    </citation>
    <scope>NUCLEOTIDE SEQUENCE [LARGE SCALE GENOMIC DNA]</scope>
    <source>
        <strain evidence="7 8">SA-279</strain>
    </source>
</reference>
<evidence type="ECO:0000256" key="2">
    <source>
        <dbReference type="ARBA" id="ARBA00009773"/>
    </source>
</evidence>
<dbReference type="RefSeq" id="WP_131309908.1">
    <property type="nucleotide sequence ID" value="NZ_SJFN01000017.1"/>
</dbReference>
<dbReference type="EMBL" id="SJFN01000017">
    <property type="protein sequence ID" value="TBW36959.1"/>
    <property type="molecule type" value="Genomic_DNA"/>
</dbReference>
<feature type="transmembrane region" description="Helical" evidence="6">
    <location>
        <begin position="272"/>
        <end position="291"/>
    </location>
</feature>
<dbReference type="PANTHER" id="PTHR21716">
    <property type="entry name" value="TRANSMEMBRANE PROTEIN"/>
    <property type="match status" value="1"/>
</dbReference>
<comment type="subcellular location">
    <subcellularLocation>
        <location evidence="1">Membrane</location>
        <topology evidence="1">Multi-pass membrane protein</topology>
    </subcellularLocation>
</comment>
<dbReference type="InterPro" id="IPR002549">
    <property type="entry name" value="AI-2E-like"/>
</dbReference>
<dbReference type="GO" id="GO:0055085">
    <property type="term" value="P:transmembrane transport"/>
    <property type="evidence" value="ECO:0007669"/>
    <property type="project" value="TreeGrafter"/>
</dbReference>
<feature type="transmembrane region" description="Helical" evidence="6">
    <location>
        <begin position="150"/>
        <end position="170"/>
    </location>
</feature>
<evidence type="ECO:0000256" key="1">
    <source>
        <dbReference type="ARBA" id="ARBA00004141"/>
    </source>
</evidence>
<comment type="caution">
    <text evidence="7">The sequence shown here is derived from an EMBL/GenBank/DDBJ whole genome shotgun (WGS) entry which is preliminary data.</text>
</comment>
<dbReference type="GO" id="GO:0016020">
    <property type="term" value="C:membrane"/>
    <property type="evidence" value="ECO:0007669"/>
    <property type="project" value="UniProtKB-SubCell"/>
</dbReference>
<organism evidence="7 8">
    <name type="scientific">Siculibacillus lacustris</name>
    <dbReference type="NCBI Taxonomy" id="1549641"/>
    <lineage>
        <taxon>Bacteria</taxon>
        <taxon>Pseudomonadati</taxon>
        <taxon>Pseudomonadota</taxon>
        <taxon>Alphaproteobacteria</taxon>
        <taxon>Hyphomicrobiales</taxon>
        <taxon>Ancalomicrobiaceae</taxon>
        <taxon>Siculibacillus</taxon>
    </lineage>
</organism>
<dbReference type="AlphaFoldDB" id="A0A4Q9VMX8"/>
<dbReference type="Pfam" id="PF01594">
    <property type="entry name" value="AI-2E_transport"/>
    <property type="match status" value="1"/>
</dbReference>
<feature type="transmembrane region" description="Helical" evidence="6">
    <location>
        <begin position="244"/>
        <end position="265"/>
    </location>
</feature>
<feature type="transmembrane region" description="Helical" evidence="6">
    <location>
        <begin position="53"/>
        <end position="78"/>
    </location>
</feature>
<feature type="transmembrane region" description="Helical" evidence="6">
    <location>
        <begin position="217"/>
        <end position="238"/>
    </location>
</feature>
<accession>A0A4Q9VMX8</accession>
<keyword evidence="4 6" id="KW-1133">Transmembrane helix</keyword>
<keyword evidence="8" id="KW-1185">Reference proteome</keyword>
<keyword evidence="5 6" id="KW-0472">Membrane</keyword>
<feature type="transmembrane region" description="Helical" evidence="6">
    <location>
        <begin position="303"/>
        <end position="336"/>
    </location>
</feature>
<evidence type="ECO:0000313" key="8">
    <source>
        <dbReference type="Proteomes" id="UP000292781"/>
    </source>
</evidence>
<dbReference type="OrthoDB" id="5792512at2"/>
<comment type="similarity">
    <text evidence="2">Belongs to the autoinducer-2 exporter (AI-2E) (TC 2.A.86) family.</text>
</comment>
<gene>
    <name evidence="7" type="ORF">EYW49_12455</name>
</gene>
<keyword evidence="3 6" id="KW-0812">Transmembrane</keyword>
<proteinExistence type="inferred from homology"/>
<name>A0A4Q9VMX8_9HYPH</name>
<protein>
    <submittedName>
        <fullName evidence="7">AI-2E family transporter</fullName>
    </submittedName>
</protein>
<evidence type="ECO:0000256" key="3">
    <source>
        <dbReference type="ARBA" id="ARBA00022692"/>
    </source>
</evidence>